<protein>
    <submittedName>
        <fullName evidence="2">Chaperone DnaJ-domain superfamily protein</fullName>
    </submittedName>
</protein>
<comment type="caution">
    <text evidence="2">The sequence shown here is derived from an EMBL/GenBank/DDBJ whole genome shotgun (WGS) entry which is preliminary data.</text>
</comment>
<sequence length="373" mass="42005">MKCFLLCKSNTIAISPLFPNTVENVNCHSFHYCPFISASKPTLNLPLSSSSSSKFRVNCGRNYGNDEPLNTSLAYELLGVAPHCSSAQLKAAFRTKVKQFHPDVMKGGENSDIMIRRVIQAYEILSNYSKSEIIERECLDPFDQPECEAFDLFVNEVLCIGKEKCTMKILLPMERIFTCCPYSCVNRAPHAFKFSSLTGTARATSQGHGEDYQIQIAVGQCPRNCIHYVTPSQRIILEELLESIMNTPYDTSAEADLLYSLIVKAKYENNRYQRPKKQPKCAFNSCLKISHKRLQSSSWGLGDMNVKLFSTYVESWLAYWPSEMCRLRVIMTTRMTDFKLKAKPKGVFAIGVGVVVLLARKGWSCCSGCYGPT</sequence>
<dbReference type="PANTHER" id="PTHR45295:SF3">
    <property type="entry name" value="CHAPERONE DNAJ-DOMAIN SUPERFAMILY PROTEIN"/>
    <property type="match status" value="1"/>
</dbReference>
<dbReference type="Gene3D" id="3.30.70.20">
    <property type="match status" value="1"/>
</dbReference>
<evidence type="ECO:0000259" key="1">
    <source>
        <dbReference type="PROSITE" id="PS50076"/>
    </source>
</evidence>
<proteinExistence type="predicted"/>
<dbReference type="InterPro" id="IPR001623">
    <property type="entry name" value="DnaJ_domain"/>
</dbReference>
<dbReference type="PANTHER" id="PTHR45295">
    <property type="entry name" value="CHAPERONE PROTEIN DNAJ C76, CHLOROPLASTIC"/>
    <property type="match status" value="1"/>
</dbReference>
<dbReference type="Pfam" id="PF00226">
    <property type="entry name" value="DnaJ"/>
    <property type="match status" value="1"/>
</dbReference>
<reference evidence="3" key="1">
    <citation type="submission" date="2024-07" db="EMBL/GenBank/DDBJ databases">
        <title>Two chromosome-level genome assemblies of Korean endemic species Abeliophyllum distichum and Forsythia ovata (Oleaceae).</title>
        <authorList>
            <person name="Jang H."/>
        </authorList>
    </citation>
    <scope>NUCLEOTIDE SEQUENCE [LARGE SCALE GENOMIC DNA]</scope>
</reference>
<dbReference type="SUPFAM" id="SSF46565">
    <property type="entry name" value="Chaperone J-domain"/>
    <property type="match status" value="1"/>
</dbReference>
<name>A0ABD1RU13_9LAMI</name>
<evidence type="ECO:0000313" key="2">
    <source>
        <dbReference type="EMBL" id="KAL2491914.1"/>
    </source>
</evidence>
<dbReference type="SMART" id="SM00271">
    <property type="entry name" value="DnaJ"/>
    <property type="match status" value="1"/>
</dbReference>
<organism evidence="2 3">
    <name type="scientific">Abeliophyllum distichum</name>
    <dbReference type="NCBI Taxonomy" id="126358"/>
    <lineage>
        <taxon>Eukaryota</taxon>
        <taxon>Viridiplantae</taxon>
        <taxon>Streptophyta</taxon>
        <taxon>Embryophyta</taxon>
        <taxon>Tracheophyta</taxon>
        <taxon>Spermatophyta</taxon>
        <taxon>Magnoliopsida</taxon>
        <taxon>eudicotyledons</taxon>
        <taxon>Gunneridae</taxon>
        <taxon>Pentapetalae</taxon>
        <taxon>asterids</taxon>
        <taxon>lamiids</taxon>
        <taxon>Lamiales</taxon>
        <taxon>Oleaceae</taxon>
        <taxon>Forsythieae</taxon>
        <taxon>Abeliophyllum</taxon>
    </lineage>
</organism>
<dbReference type="PRINTS" id="PR00625">
    <property type="entry name" value="JDOMAIN"/>
</dbReference>
<dbReference type="PROSITE" id="PS50076">
    <property type="entry name" value="DNAJ_2"/>
    <property type="match status" value="1"/>
</dbReference>
<dbReference type="AlphaFoldDB" id="A0ABD1RU13"/>
<dbReference type="InterPro" id="IPR036869">
    <property type="entry name" value="J_dom_sf"/>
</dbReference>
<dbReference type="Gene3D" id="1.10.287.110">
    <property type="entry name" value="DnaJ domain"/>
    <property type="match status" value="1"/>
</dbReference>
<evidence type="ECO:0000313" key="3">
    <source>
        <dbReference type="Proteomes" id="UP001604336"/>
    </source>
</evidence>
<accession>A0ABD1RU13</accession>
<dbReference type="EMBL" id="JBFOLK010000008">
    <property type="protein sequence ID" value="KAL2491914.1"/>
    <property type="molecule type" value="Genomic_DNA"/>
</dbReference>
<dbReference type="CDD" id="cd06257">
    <property type="entry name" value="DnaJ"/>
    <property type="match status" value="1"/>
</dbReference>
<feature type="domain" description="J" evidence="1">
    <location>
        <begin position="73"/>
        <end position="143"/>
    </location>
</feature>
<dbReference type="Proteomes" id="UP001604336">
    <property type="component" value="Unassembled WGS sequence"/>
</dbReference>
<gene>
    <name evidence="2" type="ORF">Adt_27542</name>
</gene>
<keyword evidence="3" id="KW-1185">Reference proteome</keyword>